<dbReference type="Proteomes" id="UP001631969">
    <property type="component" value="Unassembled WGS sequence"/>
</dbReference>
<sequence>MSKHRLIPLVVLFLLSAASLASGLFPLRLMFGVEYFLAGLFGFAAYALFGPFAGVGVVLIGVLPSLWYWGHPYGMVLMVLENILVSLLVKKYRYGYTTASLIYWAVIGIPLTLLFYGLILDIPGTSLQFIVFKMALNGLGNSAAVSLVIPVIALICKKLPHSVMGRRGFYDLAPFSLAGQLSNIMVFIILIMAMVQMGIHSRLLIANEEDTIAEKLVYAAEQMNLYTDTPGSFPVQEAFALLDDRMPELRFRLVDRGLKPGASMEDQYGPLPAYLTGNADDSHVRAVTERVNLWSPSLDESGSRITQRMNSVYYVDMRWNGDQRFQIFVELPARATWTGIYGELAQELTTAFTILALAVLIIYPICRYLNRPIVQLAELSGRLSSSIGTGFRPQWPDSALVEIQALTNAFKLMSMDLNQQFASILEATREAMVLCDKNGTILYANSQLDVFFGERPIGMHSMKELFGAMRRFPKDDATQLQQEIDSILHHVGEHGSLQRNITFHNNQRKMYLSLYVTVIQGTEEIRDRNRLFIFRDRTEEMERELLQEEMIAQVSHEFRTPLTPILGYSEILRSKELPPDKLKSYSATIHHEAVRLSRLVDDFLDLQRMESGRQPYYLVPLDLREMVSQTVEEWRHNGNHHSILLKLPEEPVIALADADRMRQVLDNLISNAVKYSPDGSEVHISAALEGGAIRIDIADNGLGIPEKDKEKVFRKFYRVENNDRKKIPGSGLGLPIAKEIVEGHSGQITFVSRHYGGSIFTVWLPVYTPPSTAGAVLLIGKEDGYTESLASVLAQRGEHVLHLGSFEEALFAIGCGNINMPRIIAANLVGTGLMNGLEFASRLLALDCPRKAAMVFLERMASPSSPTASASASGPNLEMVQPVKPFSLREMVQFLQPGAARGIASAGMREPDWCYCFFPVQEEKVLRMQLAKFGLIPEVLAEMNDMLLAGFAPKGNNHP</sequence>
<evidence type="ECO:0000313" key="1">
    <source>
        <dbReference type="EMBL" id="MFM9328788.1"/>
    </source>
</evidence>
<gene>
    <name evidence="1" type="ORF">ACI1P1_10850</name>
</gene>
<accession>A0ACC7NVN4</accession>
<keyword evidence="1" id="KW-0547">Nucleotide-binding</keyword>
<keyword evidence="1" id="KW-0067">ATP-binding</keyword>
<comment type="caution">
    <text evidence="1">The sequence shown here is derived from an EMBL/GenBank/DDBJ whole genome shotgun (WGS) entry which is preliminary data.</text>
</comment>
<evidence type="ECO:0000313" key="2">
    <source>
        <dbReference type="Proteomes" id="UP001631969"/>
    </source>
</evidence>
<name>A0ACC7NVN4_9BACL</name>
<protein>
    <submittedName>
        <fullName evidence="1">ATP-binding protein</fullName>
    </submittedName>
</protein>
<dbReference type="EMBL" id="JBJURJ010000006">
    <property type="protein sequence ID" value="MFM9328788.1"/>
    <property type="molecule type" value="Genomic_DNA"/>
</dbReference>
<reference evidence="1" key="1">
    <citation type="submission" date="2024-12" db="EMBL/GenBank/DDBJ databases">
        <authorList>
            <person name="Wu N."/>
        </authorList>
    </citation>
    <scope>NUCLEOTIDE SEQUENCE</scope>
    <source>
        <strain evidence="1">P15</strain>
    </source>
</reference>
<proteinExistence type="predicted"/>
<organism evidence="1 2">
    <name type="scientific">Paenibacillus mesotrionivorans</name>
    <dbReference type="NCBI Taxonomy" id="3160968"/>
    <lineage>
        <taxon>Bacteria</taxon>
        <taxon>Bacillati</taxon>
        <taxon>Bacillota</taxon>
        <taxon>Bacilli</taxon>
        <taxon>Bacillales</taxon>
        <taxon>Paenibacillaceae</taxon>
        <taxon>Paenibacillus</taxon>
    </lineage>
</organism>
<keyword evidence="2" id="KW-1185">Reference proteome</keyword>